<feature type="transmembrane region" description="Helical" evidence="1">
    <location>
        <begin position="145"/>
        <end position="163"/>
    </location>
</feature>
<dbReference type="InterPro" id="IPR052710">
    <property type="entry name" value="CAAX_protease"/>
</dbReference>
<dbReference type="Pfam" id="PF02517">
    <property type="entry name" value="Rce1-like"/>
    <property type="match status" value="1"/>
</dbReference>
<protein>
    <recommendedName>
        <fullName evidence="2">CAAX prenyl protease 2/Lysostaphin resistance protein A-like domain-containing protein</fullName>
    </recommendedName>
</protein>
<dbReference type="RefSeq" id="WP_166535012.1">
    <property type="nucleotide sequence ID" value="NZ_VNHW01000019.1"/>
</dbReference>
<feature type="transmembrane region" description="Helical" evidence="1">
    <location>
        <begin position="12"/>
        <end position="33"/>
    </location>
</feature>
<sequence>MSDVVAAEDSSGAVRAVGFGAAVHVARFALILATLELAPLVGVSGWYLGLAANAVCTVFALVLVTRMRLWHSTGLLRLLPSRLALIALVPLAAQAALWALPGGVVPRSPGLALWLLTLLLVGVNEELISRGVVLSRLRCDLRPRPAVVVTAVLFGLQHFSLLATGDRALGDVALTVLMTGVYGFALAAFQLRFAWLWPLVLVHAAGNLTSVLGEEAPDGWYVAAHVGLLAYGLVLLRGRPAGPPPGRPATAPASVRPASPG</sequence>
<dbReference type="GO" id="GO:0004175">
    <property type="term" value="F:endopeptidase activity"/>
    <property type="evidence" value="ECO:0007669"/>
    <property type="project" value="UniProtKB-ARBA"/>
</dbReference>
<comment type="caution">
    <text evidence="3">The sequence shown here is derived from an EMBL/GenBank/DDBJ whole genome shotgun (WGS) entry which is preliminary data.</text>
</comment>
<feature type="transmembrane region" description="Helical" evidence="1">
    <location>
        <begin position="169"/>
        <end position="188"/>
    </location>
</feature>
<feature type="transmembrane region" description="Helical" evidence="1">
    <location>
        <begin position="85"/>
        <end position="105"/>
    </location>
</feature>
<feature type="transmembrane region" description="Helical" evidence="1">
    <location>
        <begin position="45"/>
        <end position="64"/>
    </location>
</feature>
<feature type="domain" description="CAAX prenyl protease 2/Lysostaphin resistance protein A-like" evidence="2">
    <location>
        <begin position="111"/>
        <end position="208"/>
    </location>
</feature>
<keyword evidence="1" id="KW-0472">Membrane</keyword>
<accession>A0A5S5CMI3</accession>
<keyword evidence="1" id="KW-0812">Transmembrane</keyword>
<reference evidence="3 4" key="1">
    <citation type="submission" date="2019-07" db="EMBL/GenBank/DDBJ databases">
        <title>Genomic Encyclopedia of Archaeal and Bacterial Type Strains, Phase II (KMG-II): from individual species to whole genera.</title>
        <authorList>
            <person name="Goeker M."/>
        </authorList>
    </citation>
    <scope>NUCLEOTIDE SEQUENCE [LARGE SCALE GENOMIC DNA]</scope>
    <source>
        <strain evidence="3 4">DSM 46842</strain>
    </source>
</reference>
<evidence type="ECO:0000256" key="1">
    <source>
        <dbReference type="SAM" id="Phobius"/>
    </source>
</evidence>
<gene>
    <name evidence="3" type="ORF">BD833_1199</name>
</gene>
<feature type="transmembrane region" description="Helical" evidence="1">
    <location>
        <begin position="111"/>
        <end position="133"/>
    </location>
</feature>
<dbReference type="EMBL" id="VNHW01000019">
    <property type="protein sequence ID" value="TYP82686.1"/>
    <property type="molecule type" value="Genomic_DNA"/>
</dbReference>
<keyword evidence="1" id="KW-1133">Transmembrane helix</keyword>
<dbReference type="Proteomes" id="UP000322499">
    <property type="component" value="Unassembled WGS sequence"/>
</dbReference>
<evidence type="ECO:0000313" key="4">
    <source>
        <dbReference type="Proteomes" id="UP000322499"/>
    </source>
</evidence>
<dbReference type="AlphaFoldDB" id="A0A5S5CMI3"/>
<dbReference type="InterPro" id="IPR003675">
    <property type="entry name" value="Rce1/LyrA-like_dom"/>
</dbReference>
<evidence type="ECO:0000313" key="3">
    <source>
        <dbReference type="EMBL" id="TYP82686.1"/>
    </source>
</evidence>
<name>A0A5S5CMI3_9ACTN</name>
<keyword evidence="4" id="KW-1185">Reference proteome</keyword>
<organism evidence="3 4">
    <name type="scientific">Blastococcus xanthinilyticus</name>
    <dbReference type="NCBI Taxonomy" id="1564164"/>
    <lineage>
        <taxon>Bacteria</taxon>
        <taxon>Bacillati</taxon>
        <taxon>Actinomycetota</taxon>
        <taxon>Actinomycetes</taxon>
        <taxon>Geodermatophilales</taxon>
        <taxon>Geodermatophilaceae</taxon>
        <taxon>Blastococcus</taxon>
    </lineage>
</organism>
<dbReference type="PANTHER" id="PTHR36435:SF1">
    <property type="entry name" value="CAAX AMINO TERMINAL PROTEASE FAMILY PROTEIN"/>
    <property type="match status" value="1"/>
</dbReference>
<evidence type="ECO:0000259" key="2">
    <source>
        <dbReference type="Pfam" id="PF02517"/>
    </source>
</evidence>
<dbReference type="GO" id="GO:0080120">
    <property type="term" value="P:CAAX-box protein maturation"/>
    <property type="evidence" value="ECO:0007669"/>
    <property type="project" value="UniProtKB-ARBA"/>
</dbReference>
<dbReference type="PANTHER" id="PTHR36435">
    <property type="entry name" value="SLR1288 PROTEIN"/>
    <property type="match status" value="1"/>
</dbReference>
<proteinExistence type="predicted"/>